<dbReference type="CDD" id="cd00033">
    <property type="entry name" value="CCP"/>
    <property type="match status" value="7"/>
</dbReference>
<feature type="domain" description="Sushi" evidence="10">
    <location>
        <begin position="879"/>
        <end position="944"/>
    </location>
</feature>
<name>A0A8X6U7C5_NEPPI</name>
<dbReference type="Pfam" id="PF00092">
    <property type="entry name" value="VWA"/>
    <property type="match status" value="1"/>
</dbReference>
<keyword evidence="5" id="KW-0325">Glycoprotein</keyword>
<keyword evidence="2" id="KW-0732">Signal</keyword>
<dbReference type="EMBL" id="BMAW01120282">
    <property type="protein sequence ID" value="GFT88433.1"/>
    <property type="molecule type" value="Genomic_DNA"/>
</dbReference>
<evidence type="ECO:0000259" key="9">
    <source>
        <dbReference type="PROSITE" id="PS50234"/>
    </source>
</evidence>
<feature type="compositionally biased region" description="Low complexity" evidence="7">
    <location>
        <begin position="331"/>
        <end position="342"/>
    </location>
</feature>
<feature type="region of interest" description="Disordered" evidence="7">
    <location>
        <begin position="564"/>
        <end position="587"/>
    </location>
</feature>
<dbReference type="PANTHER" id="PTHR46393:SF7">
    <property type="entry name" value="COMPLEMENT C2"/>
    <property type="match status" value="1"/>
</dbReference>
<feature type="compositionally biased region" description="Basic residues" evidence="7">
    <location>
        <begin position="11"/>
        <end position="24"/>
    </location>
</feature>
<evidence type="ECO:0000256" key="1">
    <source>
        <dbReference type="ARBA" id="ARBA00022659"/>
    </source>
</evidence>
<feature type="disulfide bond" evidence="6">
    <location>
        <begin position="1236"/>
        <end position="1263"/>
    </location>
</feature>
<feature type="compositionally biased region" description="Polar residues" evidence="7">
    <location>
        <begin position="518"/>
        <end position="548"/>
    </location>
</feature>
<feature type="non-terminal residue" evidence="11">
    <location>
        <position position="1"/>
    </location>
</feature>
<dbReference type="PROSITE" id="PS50234">
    <property type="entry name" value="VWFA"/>
    <property type="match status" value="1"/>
</dbReference>
<evidence type="ECO:0000259" key="10">
    <source>
        <dbReference type="PROSITE" id="PS50923"/>
    </source>
</evidence>
<feature type="region of interest" description="Disordered" evidence="7">
    <location>
        <begin position="1"/>
        <end position="148"/>
    </location>
</feature>
<proteinExistence type="predicted"/>
<dbReference type="Gene3D" id="2.10.70.10">
    <property type="entry name" value="Complement Module, domain 1"/>
    <property type="match status" value="7"/>
</dbReference>
<dbReference type="InterPro" id="IPR036034">
    <property type="entry name" value="PDZ_sf"/>
</dbReference>
<gene>
    <name evidence="11" type="primary">C4bpa</name>
    <name evidence="11" type="ORF">NPIL_243521</name>
</gene>
<comment type="caution">
    <text evidence="6">Lacks conserved residue(s) required for the propagation of feature annotation.</text>
</comment>
<dbReference type="SUPFAM" id="SSF50156">
    <property type="entry name" value="PDZ domain-like"/>
    <property type="match status" value="1"/>
</dbReference>
<feature type="region of interest" description="Disordered" evidence="7">
    <location>
        <begin position="738"/>
        <end position="779"/>
    </location>
</feature>
<evidence type="ECO:0000313" key="11">
    <source>
        <dbReference type="EMBL" id="GFT88433.1"/>
    </source>
</evidence>
<dbReference type="PROSITE" id="PS50106">
    <property type="entry name" value="PDZ"/>
    <property type="match status" value="1"/>
</dbReference>
<evidence type="ECO:0000313" key="12">
    <source>
        <dbReference type="Proteomes" id="UP000887013"/>
    </source>
</evidence>
<evidence type="ECO:0000256" key="7">
    <source>
        <dbReference type="SAM" id="MobiDB-lite"/>
    </source>
</evidence>
<feature type="disulfide bond" evidence="6">
    <location>
        <begin position="1296"/>
        <end position="1323"/>
    </location>
</feature>
<keyword evidence="12" id="KW-1185">Reference proteome</keyword>
<dbReference type="Pfam" id="PF00084">
    <property type="entry name" value="Sushi"/>
    <property type="match status" value="6"/>
</dbReference>
<feature type="compositionally biased region" description="Basic residues" evidence="7">
    <location>
        <begin position="286"/>
        <end position="295"/>
    </location>
</feature>
<feature type="domain" description="Sushi" evidence="10">
    <location>
        <begin position="1268"/>
        <end position="1325"/>
    </location>
</feature>
<feature type="domain" description="Sushi" evidence="10">
    <location>
        <begin position="1016"/>
        <end position="1073"/>
    </location>
</feature>
<feature type="domain" description="Sushi" evidence="10">
    <location>
        <begin position="1076"/>
        <end position="1144"/>
    </location>
</feature>
<feature type="domain" description="Sushi" evidence="10">
    <location>
        <begin position="945"/>
        <end position="1014"/>
    </location>
</feature>
<feature type="domain" description="Sushi" evidence="10">
    <location>
        <begin position="1208"/>
        <end position="1265"/>
    </location>
</feature>
<dbReference type="Gene3D" id="2.30.42.10">
    <property type="match status" value="1"/>
</dbReference>
<accession>A0A8X6U7C5</accession>
<feature type="compositionally biased region" description="Low complexity" evidence="7">
    <location>
        <begin position="500"/>
        <end position="516"/>
    </location>
</feature>
<sequence length="1458" mass="162680">MEVAPSGAKSRSLRHRHGSLKARRPPSPDSACEHDAEWVTGDMSEEVARRRLAETTIAKGPAGQDSDVDSGIVTCRKPGERIGSTSSADTDSSQESRRRIDYSPPIPKSELSKSRSYTGSLRVPRRSSCLAQSGGPVKGDHSALKECNRRPPTPLTVFPDSHHCVRFDEQLQLSEQNIRRSCRKLFATLYAQRFSYPSHQDGGFIHGRNHSGSTRFRSRTVPELELRRYSPLIPDGYSKHERTYKENLGPLESRRSGSLSSSNRSVHKSVSDVSISGKVTPSPHTQRYKHHIHHRFPMDPAEDTTSHSNSTDSGLGSLRSSTQCTCHDRQSPGSHSSSQSPTQCTCRCCSCTQQLSKSQENSPKLFKSSSCSTLPSVLSHQSRPQLTQFPPRTTLRKMVSNQTENRSKSIPLQKTSSCSSLLDRTSNSFQVANVPVYNDNMMQVYARIASVIPDDFKTATSSQGGRRAKTLGRLRYTTDNIHETLLQSKTESPRVIGRKASTTAQESAPTTTTESPICLTTSFKPSTPVSSKSMDLVSEDSTSRPTSSVGIYSQIADTVSETLERKSIRESRTNNSQRPKSMGMVVPNCGPNPVYLKSALKKPTQSAVVHANDMANFESEMVTKPSEVEYAVVDKSKKNRFTSLPALNGSPTIPENEEKDPPVPPKKMLHKSDFSLYRSRSSSPKKGLLERMQALSRTARSALQKAFSTERIYRPEREERLEASGQKGLQRSRSFIKGLTGSFRKKKRKSRPPMAEVVAQASSNPEWDEQPSGPNSPIHVRGQLLQLNLDGSQVVELTKPPSKPYGFFVARGRVRNSKGVFVSRMRDQETQKQLAGLLDIGDEILEIDGSNVKDADIMEKLWIRNSDCLNSYTWRTVLSDCPIPKAHPKNGRTFFQSRNDVNMTVAPENYLLRFRCLKGFIMKGRRDSVCISDEWTDPVPSCLKMSCAEPPPILNGYYSLDAGVDGKPIIGSTANYSCNPGYELENNSNTVITCHLFSDINDVQWKGEVPSCKEKETCLDPGVSYDGKREGDCCFIGDVLEFSCNEEFELVGNDKIICLPGATWSSPRPLCKPLFDHCEAPPPIPHGVTIPLEMTKGDKKGDYYYPYEEAEVMCEPGYRYSDPFPYNTCEEENAWEKDFKECIEAFCERPDPIKNGTIPEIESTNATVFPYNFEITFICDQGFRLTGDSWTFCDSIGWNKKIPRCEEVLCPDPGVLEYGTRVGDSLRVGDKVTFKCFMEFELIGSFERYCLPNGQWSGELARCNNPVNYCPNPGIPVNGLKNSSSYKEGDRIGFTCNKGYSLIGSDVRECLPNREWSGQVTQCKGKHDFDNGMLVSTILKEALASKEEHQKKELQKYLEAKASTFRNGSMPIARRLDLSYTGRYIFYFAFDVSGSVREHNFRKSIEFAKAIVKRIGISKEGARAGALTFSSKSNINFLPVDHQTTESVLEALDKINYT</sequence>
<reference evidence="11" key="1">
    <citation type="submission" date="2020-08" db="EMBL/GenBank/DDBJ databases">
        <title>Multicomponent nature underlies the extraordinary mechanical properties of spider dragline silk.</title>
        <authorList>
            <person name="Kono N."/>
            <person name="Nakamura H."/>
            <person name="Mori M."/>
            <person name="Yoshida Y."/>
            <person name="Ohtoshi R."/>
            <person name="Malay A.D."/>
            <person name="Moran D.A.P."/>
            <person name="Tomita M."/>
            <person name="Numata K."/>
            <person name="Arakawa K."/>
        </authorList>
    </citation>
    <scope>NUCLEOTIDE SEQUENCE</scope>
</reference>
<dbReference type="PANTHER" id="PTHR46393">
    <property type="entry name" value="SUSHI DOMAIN-CONTAINING PROTEIN"/>
    <property type="match status" value="1"/>
</dbReference>
<feature type="compositionally biased region" description="Basic and acidic residues" evidence="7">
    <location>
        <begin position="138"/>
        <end position="148"/>
    </location>
</feature>
<dbReference type="InterPro" id="IPR000436">
    <property type="entry name" value="Sushi_SCR_CCP_dom"/>
</dbReference>
<dbReference type="InterPro" id="IPR002035">
    <property type="entry name" value="VWF_A"/>
</dbReference>
<dbReference type="InterPro" id="IPR035976">
    <property type="entry name" value="Sushi/SCR/CCP_sf"/>
</dbReference>
<feature type="region of interest" description="Disordered" evidence="7">
    <location>
        <begin position="233"/>
        <end position="342"/>
    </location>
</feature>
<feature type="compositionally biased region" description="Polar residues" evidence="7">
    <location>
        <begin position="306"/>
        <end position="325"/>
    </location>
</feature>
<comment type="caution">
    <text evidence="11">The sequence shown here is derived from an EMBL/GenBank/DDBJ whole genome shotgun (WGS) entry which is preliminary data.</text>
</comment>
<evidence type="ECO:0000256" key="6">
    <source>
        <dbReference type="PROSITE-ProRule" id="PRU00302"/>
    </source>
</evidence>
<evidence type="ECO:0000256" key="2">
    <source>
        <dbReference type="ARBA" id="ARBA00022729"/>
    </source>
</evidence>
<feature type="domain" description="PDZ" evidence="8">
    <location>
        <begin position="794"/>
        <end position="854"/>
    </location>
</feature>
<dbReference type="InterPro" id="IPR036465">
    <property type="entry name" value="vWFA_dom_sf"/>
</dbReference>
<dbReference type="InterPro" id="IPR001478">
    <property type="entry name" value="PDZ"/>
</dbReference>
<dbReference type="PROSITE" id="PS50923">
    <property type="entry name" value="SUSHI"/>
    <property type="match status" value="7"/>
</dbReference>
<evidence type="ECO:0000256" key="4">
    <source>
        <dbReference type="ARBA" id="ARBA00023157"/>
    </source>
</evidence>
<keyword evidence="1 6" id="KW-0768">Sushi</keyword>
<dbReference type="SMART" id="SM00032">
    <property type="entry name" value="CCP"/>
    <property type="match status" value="7"/>
</dbReference>
<keyword evidence="4 6" id="KW-1015">Disulfide bond</keyword>
<evidence type="ECO:0000256" key="3">
    <source>
        <dbReference type="ARBA" id="ARBA00022737"/>
    </source>
</evidence>
<dbReference type="SUPFAM" id="SSF53300">
    <property type="entry name" value="vWA-like"/>
    <property type="match status" value="1"/>
</dbReference>
<feature type="domain" description="Sushi" evidence="10">
    <location>
        <begin position="1145"/>
        <end position="1207"/>
    </location>
</feature>
<keyword evidence="3" id="KW-0677">Repeat</keyword>
<organism evidence="11 12">
    <name type="scientific">Nephila pilipes</name>
    <name type="common">Giant wood spider</name>
    <name type="synonym">Nephila maculata</name>
    <dbReference type="NCBI Taxonomy" id="299642"/>
    <lineage>
        <taxon>Eukaryota</taxon>
        <taxon>Metazoa</taxon>
        <taxon>Ecdysozoa</taxon>
        <taxon>Arthropoda</taxon>
        <taxon>Chelicerata</taxon>
        <taxon>Arachnida</taxon>
        <taxon>Araneae</taxon>
        <taxon>Araneomorphae</taxon>
        <taxon>Entelegynae</taxon>
        <taxon>Araneoidea</taxon>
        <taxon>Nephilidae</taxon>
        <taxon>Nephila</taxon>
    </lineage>
</organism>
<evidence type="ECO:0000259" key="8">
    <source>
        <dbReference type="PROSITE" id="PS50106"/>
    </source>
</evidence>
<feature type="domain" description="VWFA" evidence="9">
    <location>
        <begin position="1385"/>
        <end position="1458"/>
    </location>
</feature>
<dbReference type="OrthoDB" id="10058001at2759"/>
<evidence type="ECO:0000256" key="5">
    <source>
        <dbReference type="ARBA" id="ARBA00023180"/>
    </source>
</evidence>
<dbReference type="Gene3D" id="3.40.50.410">
    <property type="entry name" value="von Willebrand factor, type A domain"/>
    <property type="match status" value="1"/>
</dbReference>
<feature type="region of interest" description="Disordered" evidence="7">
    <location>
        <begin position="490"/>
        <end position="548"/>
    </location>
</feature>
<protein>
    <submittedName>
        <fullName evidence="11">C4b-binding protein alpha chain</fullName>
    </submittedName>
</protein>
<feature type="disulfide bond" evidence="6">
    <location>
        <begin position="1044"/>
        <end position="1071"/>
    </location>
</feature>
<feature type="compositionally biased region" description="Polar residues" evidence="7">
    <location>
        <begin position="83"/>
        <end position="93"/>
    </location>
</feature>
<dbReference type="SUPFAM" id="SSF57535">
    <property type="entry name" value="Complement control module/SCR domain"/>
    <property type="match status" value="7"/>
</dbReference>
<feature type="compositionally biased region" description="Polar residues" evidence="7">
    <location>
        <begin position="272"/>
        <end position="285"/>
    </location>
</feature>
<dbReference type="Proteomes" id="UP000887013">
    <property type="component" value="Unassembled WGS sequence"/>
</dbReference>
<feature type="region of interest" description="Disordered" evidence="7">
    <location>
        <begin position="642"/>
        <end position="669"/>
    </location>
</feature>
<dbReference type="GO" id="GO:0032991">
    <property type="term" value="C:protein-containing complex"/>
    <property type="evidence" value="ECO:0007669"/>
    <property type="project" value="UniProtKB-ARBA"/>
</dbReference>